<dbReference type="HOGENOM" id="CLU_3382720_0_0_3"/>
<dbReference type="Proteomes" id="UP000010471">
    <property type="component" value="Chromosome"/>
</dbReference>
<gene>
    <name evidence="1" type="ORF">Mic7113_1982</name>
</gene>
<evidence type="ECO:0000313" key="2">
    <source>
        <dbReference type="Proteomes" id="UP000010471"/>
    </source>
</evidence>
<dbReference type="EMBL" id="CP003630">
    <property type="protein sequence ID" value="AFZ17831.1"/>
    <property type="molecule type" value="Genomic_DNA"/>
</dbReference>
<keyword evidence="2" id="KW-1185">Reference proteome</keyword>
<accession>K9WDE9</accession>
<proteinExistence type="predicted"/>
<reference evidence="1 2" key="1">
    <citation type="submission" date="2012-06" db="EMBL/GenBank/DDBJ databases">
        <title>Finished chromosome of genome of Microcoleus sp. PCC 7113.</title>
        <authorList>
            <consortium name="US DOE Joint Genome Institute"/>
            <person name="Gugger M."/>
            <person name="Coursin T."/>
            <person name="Rippka R."/>
            <person name="Tandeau De Marsac N."/>
            <person name="Huntemann M."/>
            <person name="Wei C.-L."/>
            <person name="Han J."/>
            <person name="Detter J.C."/>
            <person name="Han C."/>
            <person name="Tapia R."/>
            <person name="Chen A."/>
            <person name="Kyrpides N."/>
            <person name="Mavromatis K."/>
            <person name="Markowitz V."/>
            <person name="Szeto E."/>
            <person name="Ivanova N."/>
            <person name="Pagani I."/>
            <person name="Pati A."/>
            <person name="Goodwin L."/>
            <person name="Nordberg H.P."/>
            <person name="Cantor M.N."/>
            <person name="Hua S.X."/>
            <person name="Woyke T."/>
            <person name="Kerfeld C.A."/>
        </authorList>
    </citation>
    <scope>NUCLEOTIDE SEQUENCE [LARGE SCALE GENOMIC DNA]</scope>
    <source>
        <strain evidence="1 2">PCC 7113</strain>
    </source>
</reference>
<organism evidence="1 2">
    <name type="scientific">Allocoleopsis franciscana PCC 7113</name>
    <dbReference type="NCBI Taxonomy" id="1173027"/>
    <lineage>
        <taxon>Bacteria</taxon>
        <taxon>Bacillati</taxon>
        <taxon>Cyanobacteriota</taxon>
        <taxon>Cyanophyceae</taxon>
        <taxon>Coleofasciculales</taxon>
        <taxon>Coleofasciculaceae</taxon>
        <taxon>Allocoleopsis</taxon>
        <taxon>Allocoleopsis franciscana</taxon>
    </lineage>
</organism>
<sequence length="33" mass="3590">MASPHLADFAQRELTPATAFSAALLERQGRFEG</sequence>
<protein>
    <submittedName>
        <fullName evidence="1">Uncharacterized protein</fullName>
    </submittedName>
</protein>
<dbReference type="AlphaFoldDB" id="K9WDE9"/>
<dbReference type="KEGG" id="mic:Mic7113_1982"/>
<evidence type="ECO:0000313" key="1">
    <source>
        <dbReference type="EMBL" id="AFZ17831.1"/>
    </source>
</evidence>
<name>K9WDE9_9CYAN</name>